<comment type="caution">
    <text evidence="10">The sequence shown here is derived from an EMBL/GenBank/DDBJ whole genome shotgun (WGS) entry which is preliminary data.</text>
</comment>
<evidence type="ECO:0000256" key="1">
    <source>
        <dbReference type="ARBA" id="ARBA00022670"/>
    </source>
</evidence>
<reference evidence="10" key="1">
    <citation type="submission" date="2023-06" db="EMBL/GenBank/DDBJ databases">
        <title>Genome-scale phylogeny and comparative genomics of the fungal order Sordariales.</title>
        <authorList>
            <consortium name="Lawrence Berkeley National Laboratory"/>
            <person name="Hensen N."/>
            <person name="Bonometti L."/>
            <person name="Westerberg I."/>
            <person name="Brannstrom I.O."/>
            <person name="Guillou S."/>
            <person name="Cros-Aarteil S."/>
            <person name="Calhoun S."/>
            <person name="Haridas S."/>
            <person name="Kuo A."/>
            <person name="Mondo S."/>
            <person name="Pangilinan J."/>
            <person name="Riley R."/>
            <person name="Labutti K."/>
            <person name="Andreopoulos B."/>
            <person name="Lipzen A."/>
            <person name="Chen C."/>
            <person name="Yanf M."/>
            <person name="Daum C."/>
            <person name="Ng V."/>
            <person name="Clum A."/>
            <person name="Steindorff A."/>
            <person name="Ohm R."/>
            <person name="Martin F."/>
            <person name="Silar P."/>
            <person name="Natvig D."/>
            <person name="Lalanne C."/>
            <person name="Gautier V."/>
            <person name="Ament-Velasquez S.L."/>
            <person name="Kruys A."/>
            <person name="Hutchinson M.I."/>
            <person name="Powell A.J."/>
            <person name="Barry K."/>
            <person name="Miller A.N."/>
            <person name="Grigoriev I.V."/>
            <person name="Debuchy R."/>
            <person name="Gladieux P."/>
            <person name="Thoren M.H."/>
            <person name="Johannesson H."/>
        </authorList>
    </citation>
    <scope>NUCLEOTIDE SEQUENCE</scope>
    <source>
        <strain evidence="10">CBS 540.89</strain>
    </source>
</reference>
<accession>A0AA40ETT2</accession>
<keyword evidence="8" id="KW-1133">Transmembrane helix</keyword>
<protein>
    <submittedName>
        <fullName evidence="10">Peptidase family M48-domain-containing protein</fullName>
    </submittedName>
</protein>
<feature type="transmembrane region" description="Helical" evidence="8">
    <location>
        <begin position="112"/>
        <end position="131"/>
    </location>
</feature>
<keyword evidence="4 6" id="KW-0862">Zinc</keyword>
<evidence type="ECO:0000256" key="2">
    <source>
        <dbReference type="ARBA" id="ARBA00022723"/>
    </source>
</evidence>
<dbReference type="InterPro" id="IPR001915">
    <property type="entry name" value="Peptidase_M48"/>
</dbReference>
<dbReference type="AlphaFoldDB" id="A0AA40ETT2"/>
<feature type="compositionally biased region" description="Pro residues" evidence="7">
    <location>
        <begin position="29"/>
        <end position="38"/>
    </location>
</feature>
<dbReference type="PANTHER" id="PTHR22726:SF1">
    <property type="entry name" value="METALLOENDOPEPTIDASE OMA1, MITOCHONDRIAL"/>
    <property type="match status" value="1"/>
</dbReference>
<dbReference type="PANTHER" id="PTHR22726">
    <property type="entry name" value="METALLOENDOPEPTIDASE OMA1"/>
    <property type="match status" value="1"/>
</dbReference>
<evidence type="ECO:0000256" key="6">
    <source>
        <dbReference type="RuleBase" id="RU003983"/>
    </source>
</evidence>
<feature type="transmembrane region" description="Helical" evidence="8">
    <location>
        <begin position="271"/>
        <end position="293"/>
    </location>
</feature>
<comment type="similarity">
    <text evidence="6">Belongs to the peptidase M48 family.</text>
</comment>
<dbReference type="CDD" id="cd07331">
    <property type="entry name" value="M48C_Oma1_like"/>
    <property type="match status" value="1"/>
</dbReference>
<evidence type="ECO:0000256" key="3">
    <source>
        <dbReference type="ARBA" id="ARBA00022801"/>
    </source>
</evidence>
<evidence type="ECO:0000256" key="8">
    <source>
        <dbReference type="SAM" id="Phobius"/>
    </source>
</evidence>
<proteinExistence type="inferred from homology"/>
<feature type="domain" description="Peptidase M48" evidence="9">
    <location>
        <begin position="185"/>
        <end position="374"/>
    </location>
</feature>
<keyword evidence="1 6" id="KW-0645">Protease</keyword>
<keyword evidence="3 6" id="KW-0378">Hydrolase</keyword>
<sequence length="411" mass="46209">MFLLRRPPRLRPPSLSRILPHLPHQKPTPRSPSRPLFPPLTQTHTPIPRPRWYSSTNKPPNPEDEEIRQRIIPHSRNPYAQDSRSRFGYTPYNNEHYIRLQAARPLEGPSKITTSAVILIATTAGLLFYFANLETVPVSNRTRFNIYDPNSPTLQSVAEMSYKRLLIELQEQGARILPEWDPRTIRVQRVMERLIPFSGMGADQDWEIFVIDAPNQANAFVLPGGKVFVFSGIMNLARSDSALATVLGHEIAHNVAGHFGERLSQDIGKNILLFSLMLLGGVIGLGPLIAGWFGTSLIDITFGNPMSRLQETEADYIGLMMMSEACFDPREAIGFWGAMDVMGRREVARGGVDVPEWASTHPSNANRVKKIQEWLPEAMRKREESDCSTTMSTADAFRRALERGGVAIMGW</sequence>
<dbReference type="GO" id="GO:0006515">
    <property type="term" value="P:protein quality control for misfolded or incompletely synthesized proteins"/>
    <property type="evidence" value="ECO:0007669"/>
    <property type="project" value="TreeGrafter"/>
</dbReference>
<keyword evidence="8" id="KW-0812">Transmembrane</keyword>
<dbReference type="Gene3D" id="3.30.2010.10">
    <property type="entry name" value="Metalloproteases ('zincins'), catalytic domain"/>
    <property type="match status" value="1"/>
</dbReference>
<feature type="region of interest" description="Disordered" evidence="7">
    <location>
        <begin position="1"/>
        <end position="64"/>
    </location>
</feature>
<evidence type="ECO:0000259" key="9">
    <source>
        <dbReference type="Pfam" id="PF01435"/>
    </source>
</evidence>
<feature type="compositionally biased region" description="Low complexity" evidence="7">
    <location>
        <begin position="12"/>
        <end position="22"/>
    </location>
</feature>
<name>A0AA40ETT2_9PEZI</name>
<evidence type="ECO:0000313" key="10">
    <source>
        <dbReference type="EMBL" id="KAK0745250.1"/>
    </source>
</evidence>
<dbReference type="GO" id="GO:0004222">
    <property type="term" value="F:metalloendopeptidase activity"/>
    <property type="evidence" value="ECO:0007669"/>
    <property type="project" value="InterPro"/>
</dbReference>
<evidence type="ECO:0000256" key="7">
    <source>
        <dbReference type="SAM" id="MobiDB-lite"/>
    </source>
</evidence>
<organism evidence="10 11">
    <name type="scientific">Apiosordaria backusii</name>
    <dbReference type="NCBI Taxonomy" id="314023"/>
    <lineage>
        <taxon>Eukaryota</taxon>
        <taxon>Fungi</taxon>
        <taxon>Dikarya</taxon>
        <taxon>Ascomycota</taxon>
        <taxon>Pezizomycotina</taxon>
        <taxon>Sordariomycetes</taxon>
        <taxon>Sordariomycetidae</taxon>
        <taxon>Sordariales</taxon>
        <taxon>Lasiosphaeriaceae</taxon>
        <taxon>Apiosordaria</taxon>
    </lineage>
</organism>
<gene>
    <name evidence="10" type="ORF">B0T21DRAFT_448286</name>
</gene>
<keyword evidence="5 6" id="KW-0482">Metalloprotease</keyword>
<comment type="cofactor">
    <cofactor evidence="6">
        <name>Zn(2+)</name>
        <dbReference type="ChEBI" id="CHEBI:29105"/>
    </cofactor>
    <text evidence="6">Binds 1 zinc ion per subunit.</text>
</comment>
<evidence type="ECO:0000256" key="4">
    <source>
        <dbReference type="ARBA" id="ARBA00022833"/>
    </source>
</evidence>
<dbReference type="InterPro" id="IPR051156">
    <property type="entry name" value="Mito/Outer_Membr_Metalloprot"/>
</dbReference>
<dbReference type="GO" id="GO:0046872">
    <property type="term" value="F:metal ion binding"/>
    <property type="evidence" value="ECO:0007669"/>
    <property type="project" value="UniProtKB-KW"/>
</dbReference>
<evidence type="ECO:0000313" key="11">
    <source>
        <dbReference type="Proteomes" id="UP001172159"/>
    </source>
</evidence>
<dbReference type="Proteomes" id="UP001172159">
    <property type="component" value="Unassembled WGS sequence"/>
</dbReference>
<dbReference type="EMBL" id="JAUKTV010000002">
    <property type="protein sequence ID" value="KAK0745250.1"/>
    <property type="molecule type" value="Genomic_DNA"/>
</dbReference>
<dbReference type="GO" id="GO:0005743">
    <property type="term" value="C:mitochondrial inner membrane"/>
    <property type="evidence" value="ECO:0007669"/>
    <property type="project" value="TreeGrafter"/>
</dbReference>
<dbReference type="Pfam" id="PF01435">
    <property type="entry name" value="Peptidase_M48"/>
    <property type="match status" value="1"/>
</dbReference>
<keyword evidence="8" id="KW-0472">Membrane</keyword>
<evidence type="ECO:0000256" key="5">
    <source>
        <dbReference type="ARBA" id="ARBA00023049"/>
    </source>
</evidence>
<keyword evidence="2" id="KW-0479">Metal-binding</keyword>
<keyword evidence="11" id="KW-1185">Reference proteome</keyword>
<dbReference type="GO" id="GO:0034982">
    <property type="term" value="P:mitochondrial protein processing"/>
    <property type="evidence" value="ECO:0007669"/>
    <property type="project" value="TreeGrafter"/>
</dbReference>